<feature type="region of interest" description="Disordered" evidence="14">
    <location>
        <begin position="161"/>
        <end position="217"/>
    </location>
</feature>
<evidence type="ECO:0000313" key="16">
    <source>
        <dbReference type="Proteomes" id="UP000799771"/>
    </source>
</evidence>
<sequence length="593" mass="65272">MAQAFPYTYYACDCYDNNTTKSAKRASHTAADVDEEERNFDPRSPRSNYALYPLEHLLYCEDCQQIRCPRCVMEETLNWFCPACLFEVPSSVVKSDGNRCTRCCFSCPVCTSSLMTNSLENPDAPSAAGGPYILACPYCHWSTVETGVEFEKHTGIHGQLAKIANGGKPIPTQKERDKERERRRELEARQRDSRPVLSPSEESASGDAEQEGETPTRDDIFSNLSAFYRAQIEAQTPASPFSTHDLNFSSPSAYSRIMNLYSTTGSKKQKRNKPAPMREAASELEGLTIHDPASDLAAIERIKKDGWGATLSPAQKLAQINPYIRFDAELRPTATLLCTKRSKRCRTCRHILSKPESKITSTRYKIKVVALEHTPRISIRALQSPNTNPSMFGPATIPSTTPPFNYNTLRPGIPTHFLLHLSNPLFDPIRVTLATASTTPGNVHSRITILCPEFEVGANTDVWDDALSSAVPAVRRGSVMNADGQIEAGKPWDQGRNWTSVVIEVVPGFLDSVAASAQTGGSAARKASVVGADEALEEDDDVLEIPVFVRLEFEADANAEERGLGDSRGEKSGREKREEAFWVVLGAGRIAAA</sequence>
<evidence type="ECO:0000256" key="6">
    <source>
        <dbReference type="ARBA" id="ARBA00022553"/>
    </source>
</evidence>
<evidence type="ECO:0000256" key="14">
    <source>
        <dbReference type="SAM" id="MobiDB-lite"/>
    </source>
</evidence>
<comment type="similarity">
    <text evidence="11">Belongs to the dynactin subunit 4 family.</text>
</comment>
<evidence type="ECO:0000256" key="13">
    <source>
        <dbReference type="ARBA" id="ARBA00093507"/>
    </source>
</evidence>
<gene>
    <name evidence="15" type="ORF">P153DRAFT_369892</name>
</gene>
<dbReference type="GeneID" id="54409317"/>
<proteinExistence type="inferred from homology"/>
<protein>
    <recommendedName>
        <fullName evidence="12">Dynactin subunit 4</fullName>
    </recommendedName>
</protein>
<feature type="compositionally biased region" description="Basic and acidic residues" evidence="14">
    <location>
        <begin position="173"/>
        <end position="194"/>
    </location>
</feature>
<dbReference type="GO" id="GO:0001725">
    <property type="term" value="C:stress fiber"/>
    <property type="evidence" value="ECO:0007669"/>
    <property type="project" value="UniProtKB-SubCell"/>
</dbReference>
<keyword evidence="8" id="KW-0007">Acetylation</keyword>
<evidence type="ECO:0000256" key="8">
    <source>
        <dbReference type="ARBA" id="ARBA00022990"/>
    </source>
</evidence>
<dbReference type="GO" id="GO:0005869">
    <property type="term" value="C:dynactin complex"/>
    <property type="evidence" value="ECO:0007669"/>
    <property type="project" value="InterPro"/>
</dbReference>
<keyword evidence="10" id="KW-0206">Cytoskeleton</keyword>
<accession>A0A6A6A418</accession>
<dbReference type="PANTHER" id="PTHR13034:SF2">
    <property type="entry name" value="DYNACTIN SUBUNIT 4"/>
    <property type="match status" value="1"/>
</dbReference>
<dbReference type="Proteomes" id="UP000799771">
    <property type="component" value="Unassembled WGS sequence"/>
</dbReference>
<evidence type="ECO:0000256" key="3">
    <source>
        <dbReference type="ARBA" id="ARBA00004657"/>
    </source>
</evidence>
<keyword evidence="9" id="KW-0175">Coiled coil</keyword>
<comment type="subcellular location">
    <subcellularLocation>
        <location evidence="1">Cytoplasm</location>
        <location evidence="1">Cytoskeleton</location>
        <location evidence="1">Microtubule organizing center</location>
        <location evidence="1">Centrosome</location>
    </subcellularLocation>
    <subcellularLocation>
        <location evidence="2">Cytoplasm</location>
        <location evidence="2">Cytoskeleton</location>
        <location evidence="2">Stress fiber</location>
    </subcellularLocation>
    <subcellularLocation>
        <location evidence="3">Cytoplasm</location>
        <location evidence="3">Myofibril</location>
    </subcellularLocation>
</comment>
<evidence type="ECO:0000256" key="5">
    <source>
        <dbReference type="ARBA" id="ARBA00022499"/>
    </source>
</evidence>
<evidence type="ECO:0000256" key="7">
    <source>
        <dbReference type="ARBA" id="ARBA00022843"/>
    </source>
</evidence>
<dbReference type="PANTHER" id="PTHR13034">
    <property type="entry name" value="DYNACTIN P62 SUBUNIT"/>
    <property type="match status" value="1"/>
</dbReference>
<comment type="subunit">
    <text evidence="13">Subunit of dynactin, a multiprotein complex part of a tripartite complex with dynein and a adapter, such as BICDL1, BICD2 or HOOK3. The dynactin complex is built around ACTR1A/ACTB filament and consists of an actin-related filament composed of a shoulder domain, a pointed end and a barbed end. Its length is defined by its flexible shoulder domain. The soulder is composed of 2 DCTN1 subunits, 4 DCTN2 and 2 DCTN3. The 4 DCNT2 (via N-terminus) bind the ACTR1A filament and act as molecular rulers to determine the length. The pointed end is important for binding dynein-dynactin cargo adapters. Consists of 4 subunits: ACTR10, DCNT4, DCTN5 and DCTN6. The barbed end is composed of a CAPZA1:CAPZB heterodimers, which binds ACTR1A/ACTB filament and dynactin and stabilizes dynactin. Interacts with ATP7B, but not ATP7A, in a copper-dependent manner. Interacts with ANK2; this interaction is required for localization at costameres. Interacts with N4BP2L1.</text>
</comment>
<evidence type="ECO:0000256" key="11">
    <source>
        <dbReference type="ARBA" id="ARBA00034776"/>
    </source>
</evidence>
<evidence type="ECO:0000256" key="1">
    <source>
        <dbReference type="ARBA" id="ARBA00004300"/>
    </source>
</evidence>
<evidence type="ECO:0000256" key="10">
    <source>
        <dbReference type="ARBA" id="ARBA00023212"/>
    </source>
</evidence>
<evidence type="ECO:0000313" key="15">
    <source>
        <dbReference type="EMBL" id="KAF2125893.1"/>
    </source>
</evidence>
<dbReference type="OrthoDB" id="283815at2759"/>
<evidence type="ECO:0000256" key="9">
    <source>
        <dbReference type="ARBA" id="ARBA00023054"/>
    </source>
</evidence>
<keyword evidence="5" id="KW-1017">Isopeptide bond</keyword>
<dbReference type="RefSeq" id="XP_033520285.1">
    <property type="nucleotide sequence ID" value="XM_033668885.1"/>
</dbReference>
<evidence type="ECO:0000256" key="4">
    <source>
        <dbReference type="ARBA" id="ARBA00022490"/>
    </source>
</evidence>
<keyword evidence="4" id="KW-0963">Cytoplasm</keyword>
<evidence type="ECO:0000256" key="2">
    <source>
        <dbReference type="ARBA" id="ARBA00004529"/>
    </source>
</evidence>
<keyword evidence="7" id="KW-0832">Ubl conjugation</keyword>
<keyword evidence="6" id="KW-0597">Phosphoprotein</keyword>
<reference evidence="15" key="1">
    <citation type="journal article" date="2020" name="Stud. Mycol.">
        <title>101 Dothideomycetes genomes: a test case for predicting lifestyles and emergence of pathogens.</title>
        <authorList>
            <person name="Haridas S."/>
            <person name="Albert R."/>
            <person name="Binder M."/>
            <person name="Bloem J."/>
            <person name="Labutti K."/>
            <person name="Salamov A."/>
            <person name="Andreopoulos B."/>
            <person name="Baker S."/>
            <person name="Barry K."/>
            <person name="Bills G."/>
            <person name="Bluhm B."/>
            <person name="Cannon C."/>
            <person name="Castanera R."/>
            <person name="Culley D."/>
            <person name="Daum C."/>
            <person name="Ezra D."/>
            <person name="Gonzalez J."/>
            <person name="Henrissat B."/>
            <person name="Kuo A."/>
            <person name="Liang C."/>
            <person name="Lipzen A."/>
            <person name="Lutzoni F."/>
            <person name="Magnuson J."/>
            <person name="Mondo S."/>
            <person name="Nolan M."/>
            <person name="Ohm R."/>
            <person name="Pangilinan J."/>
            <person name="Park H.-J."/>
            <person name="Ramirez L."/>
            <person name="Alfaro M."/>
            <person name="Sun H."/>
            <person name="Tritt A."/>
            <person name="Yoshinaga Y."/>
            <person name="Zwiers L.-H."/>
            <person name="Turgeon B."/>
            <person name="Goodwin S."/>
            <person name="Spatafora J."/>
            <person name="Crous P."/>
            <person name="Grigoriev I."/>
        </authorList>
    </citation>
    <scope>NUCLEOTIDE SEQUENCE</scope>
    <source>
        <strain evidence="15">CBS 119687</strain>
    </source>
</reference>
<name>A0A6A6A418_9PLEO</name>
<dbReference type="AlphaFoldDB" id="A0A6A6A418"/>
<dbReference type="EMBL" id="ML977515">
    <property type="protein sequence ID" value="KAF2125893.1"/>
    <property type="molecule type" value="Genomic_DNA"/>
</dbReference>
<keyword evidence="16" id="KW-1185">Reference proteome</keyword>
<organism evidence="15 16">
    <name type="scientific">Dothidotthia symphoricarpi CBS 119687</name>
    <dbReference type="NCBI Taxonomy" id="1392245"/>
    <lineage>
        <taxon>Eukaryota</taxon>
        <taxon>Fungi</taxon>
        <taxon>Dikarya</taxon>
        <taxon>Ascomycota</taxon>
        <taxon>Pezizomycotina</taxon>
        <taxon>Dothideomycetes</taxon>
        <taxon>Pleosporomycetidae</taxon>
        <taxon>Pleosporales</taxon>
        <taxon>Dothidotthiaceae</taxon>
        <taxon>Dothidotthia</taxon>
    </lineage>
</organism>
<dbReference type="InterPro" id="IPR008603">
    <property type="entry name" value="DCTN4"/>
</dbReference>
<dbReference type="Pfam" id="PF05502">
    <property type="entry name" value="Dynactin_p62"/>
    <property type="match status" value="1"/>
</dbReference>
<evidence type="ECO:0000256" key="12">
    <source>
        <dbReference type="ARBA" id="ARBA00034864"/>
    </source>
</evidence>